<feature type="binding site" evidence="17">
    <location>
        <position position="171"/>
    </location>
    <ligand>
        <name>substrate</name>
    </ligand>
</feature>
<evidence type="ECO:0000256" key="8">
    <source>
        <dbReference type="ARBA" id="ARBA00022801"/>
    </source>
</evidence>
<keyword evidence="9 15" id="KW-0862">Zinc</keyword>
<protein>
    <recommendedName>
        <fullName evidence="15">Riboflavin biosynthesis protein RibD</fullName>
    </recommendedName>
    <domain>
        <recommendedName>
            <fullName evidence="15">Diaminohydroxyphosphoribosylaminopyrimidine deaminase</fullName>
            <shortName evidence="15">DRAP deaminase</shortName>
            <ecNumber evidence="15">3.5.4.26</ecNumber>
        </recommendedName>
        <alternativeName>
            <fullName evidence="15">Riboflavin-specific deaminase</fullName>
        </alternativeName>
    </domain>
    <domain>
        <recommendedName>
            <fullName evidence="15">5-amino-6-(5-phosphoribosylamino)uracil reductase</fullName>
            <ecNumber evidence="15">1.1.1.193</ecNumber>
        </recommendedName>
        <alternativeName>
            <fullName evidence="15">HTP reductase</fullName>
        </alternativeName>
    </domain>
</protein>
<dbReference type="Pfam" id="PF01872">
    <property type="entry name" value="RibD_C"/>
    <property type="match status" value="1"/>
</dbReference>
<comment type="catalytic activity">
    <reaction evidence="14 15">
        <text>2,5-diamino-6-hydroxy-4-(5-phosphoribosylamino)-pyrimidine + H2O + H(+) = 5-amino-6-(5-phospho-D-ribosylamino)uracil + NH4(+)</text>
        <dbReference type="Rhea" id="RHEA:21868"/>
        <dbReference type="ChEBI" id="CHEBI:15377"/>
        <dbReference type="ChEBI" id="CHEBI:15378"/>
        <dbReference type="ChEBI" id="CHEBI:28938"/>
        <dbReference type="ChEBI" id="CHEBI:58453"/>
        <dbReference type="ChEBI" id="CHEBI:58614"/>
        <dbReference type="EC" id="3.5.4.26"/>
    </reaction>
</comment>
<dbReference type="GO" id="GO:0050661">
    <property type="term" value="F:NADP binding"/>
    <property type="evidence" value="ECO:0007669"/>
    <property type="project" value="InterPro"/>
</dbReference>
<evidence type="ECO:0000256" key="15">
    <source>
        <dbReference type="PIRNR" id="PIRNR006769"/>
    </source>
</evidence>
<keyword evidence="12" id="KW-0511">Multifunctional enzyme</keyword>
<dbReference type="PANTHER" id="PTHR38011">
    <property type="entry name" value="DIHYDROFOLATE REDUCTASE FAMILY PROTEIN (AFU_ORTHOLOGUE AFUA_8G06820)"/>
    <property type="match status" value="1"/>
</dbReference>
<comment type="pathway">
    <text evidence="2 15">Cofactor biosynthesis; riboflavin biosynthesis; 5-amino-6-(D-ribitylamino)uracil from GTP: step 2/4.</text>
</comment>
<feature type="binding site" evidence="17">
    <location>
        <position position="203"/>
    </location>
    <ligand>
        <name>substrate</name>
    </ligand>
</feature>
<dbReference type="PROSITE" id="PS00903">
    <property type="entry name" value="CYT_DCMP_DEAMINASES_1"/>
    <property type="match status" value="1"/>
</dbReference>
<evidence type="ECO:0000256" key="10">
    <source>
        <dbReference type="ARBA" id="ARBA00022857"/>
    </source>
</evidence>
<dbReference type="GO" id="GO:0008703">
    <property type="term" value="F:5-amino-6-(5-phosphoribosylamino)uracil reductase activity"/>
    <property type="evidence" value="ECO:0007669"/>
    <property type="project" value="UniProtKB-EC"/>
</dbReference>
<dbReference type="Gene3D" id="3.40.140.10">
    <property type="entry name" value="Cytidine Deaminase, domain 2"/>
    <property type="match status" value="1"/>
</dbReference>
<feature type="binding site" evidence="17">
    <location>
        <position position="207"/>
    </location>
    <ligand>
        <name>substrate</name>
    </ligand>
</feature>
<feature type="binding site" evidence="17">
    <location>
        <position position="210"/>
    </location>
    <ligand>
        <name>substrate</name>
    </ligand>
</feature>
<dbReference type="InterPro" id="IPR024072">
    <property type="entry name" value="DHFR-like_dom_sf"/>
</dbReference>
<feature type="binding site" evidence="18">
    <location>
        <position position="87"/>
    </location>
    <ligand>
        <name>Zn(2+)</name>
        <dbReference type="ChEBI" id="CHEBI:29105"/>
        <note>catalytic</note>
    </ligand>
</feature>
<evidence type="ECO:0000256" key="5">
    <source>
        <dbReference type="ARBA" id="ARBA00007417"/>
    </source>
</evidence>
<keyword evidence="11 15" id="KW-0560">Oxidoreductase</keyword>
<dbReference type="GO" id="GO:0009231">
    <property type="term" value="P:riboflavin biosynthetic process"/>
    <property type="evidence" value="ECO:0007669"/>
    <property type="project" value="UniProtKB-UniPathway"/>
</dbReference>
<comment type="function">
    <text evidence="1 15">Converts 2,5-diamino-6-(ribosylamino)-4(3h)-pyrimidinone 5'-phosphate into 5-amino-6-(ribosylamino)-2,4(1h,3h)-pyrimidinedione 5'-phosphate.</text>
</comment>
<dbReference type="PROSITE" id="PS51747">
    <property type="entry name" value="CYT_DCMP_DEAMINASES_2"/>
    <property type="match status" value="1"/>
</dbReference>
<evidence type="ECO:0000256" key="16">
    <source>
        <dbReference type="PIRSR" id="PIRSR006769-1"/>
    </source>
</evidence>
<name>A0A1G6JDV7_9FIRM</name>
<feature type="active site" description="Proton donor" evidence="16">
    <location>
        <position position="54"/>
    </location>
</feature>
<comment type="similarity">
    <text evidence="4 15">In the N-terminal section; belongs to the cytidine and deoxycytidylate deaminase family.</text>
</comment>
<dbReference type="GO" id="GO:0008270">
    <property type="term" value="F:zinc ion binding"/>
    <property type="evidence" value="ECO:0007669"/>
    <property type="project" value="InterPro"/>
</dbReference>
<feature type="binding site" evidence="17">
    <location>
        <position position="157"/>
    </location>
    <ligand>
        <name>NADP(+)</name>
        <dbReference type="ChEBI" id="CHEBI:58349"/>
    </ligand>
</feature>
<evidence type="ECO:0000256" key="6">
    <source>
        <dbReference type="ARBA" id="ARBA00022619"/>
    </source>
</evidence>
<feature type="binding site" evidence="17">
    <location>
        <position position="187"/>
    </location>
    <ligand>
        <name>substrate</name>
    </ligand>
</feature>
<dbReference type="InterPro" id="IPR002125">
    <property type="entry name" value="CMP_dCMP_dom"/>
</dbReference>
<dbReference type="PANTHER" id="PTHR38011:SF7">
    <property type="entry name" value="2,5-DIAMINO-6-RIBOSYLAMINO-4(3H)-PYRIMIDINONE 5'-PHOSPHATE REDUCTASE"/>
    <property type="match status" value="1"/>
</dbReference>
<evidence type="ECO:0000256" key="3">
    <source>
        <dbReference type="ARBA" id="ARBA00004910"/>
    </source>
</evidence>
<reference evidence="21" key="1">
    <citation type="submission" date="2016-10" db="EMBL/GenBank/DDBJ databases">
        <authorList>
            <person name="Varghese N."/>
            <person name="Submissions S."/>
        </authorList>
    </citation>
    <scope>NUCLEOTIDE SEQUENCE [LARGE SCALE GENOMIC DNA]</scope>
    <source>
        <strain evidence="21">DSM 11005</strain>
    </source>
</reference>
<dbReference type="EC" id="3.5.4.26" evidence="15"/>
<dbReference type="FunFam" id="3.40.140.10:FF:000025">
    <property type="entry name" value="Riboflavin biosynthesis protein RibD"/>
    <property type="match status" value="1"/>
</dbReference>
<sequence>MSDNEMYMRRALELARRAEGCTSPNPMVGCVIADADGKIVGEGWHRKAGTPHAEVNAIADMKAKQRQGYTAFVTLEPCSHWGRTGPCCEALIKAGIKRVVAAMEDPNPKVAGNGFRRLREAGVEVITGVCEKEARRLNEHFLLWVTQNRPFVSLKFAETLDGKLATTARDSHFVTGQEAHTYSHYLRKIHDAILVGIGTVLDDDPELTTRLVEGKNPVRIVLDSGARIPLTAKVLQGDAKTLIITGPEADADACDTLRRLHNVEVVTLPCENGKISVSALLQSLYEYEITSVVVEGGSEVLGSFLDSQIADRVYAFIAPKLVGGTHALPSVGGRGIERMSRCATVVEPELLTLGKDWLITGRVTF</sequence>
<dbReference type="Proteomes" id="UP000198943">
    <property type="component" value="Unassembled WGS sequence"/>
</dbReference>
<dbReference type="InterPro" id="IPR016192">
    <property type="entry name" value="APOBEC/CMP_deaminase_Zn-bd"/>
</dbReference>
<dbReference type="InterPro" id="IPR050765">
    <property type="entry name" value="Riboflavin_Biosynth_HTPR"/>
</dbReference>
<dbReference type="InterPro" id="IPR004794">
    <property type="entry name" value="Eubact_RibD"/>
</dbReference>
<dbReference type="SUPFAM" id="SSF53927">
    <property type="entry name" value="Cytidine deaminase-like"/>
    <property type="match status" value="1"/>
</dbReference>
<dbReference type="NCBIfam" id="TIGR00227">
    <property type="entry name" value="ribD_Cterm"/>
    <property type="match status" value="1"/>
</dbReference>
<evidence type="ECO:0000256" key="2">
    <source>
        <dbReference type="ARBA" id="ARBA00004882"/>
    </source>
</evidence>
<comment type="catalytic activity">
    <reaction evidence="13 15">
        <text>5-amino-6-(5-phospho-D-ribitylamino)uracil + NADP(+) = 5-amino-6-(5-phospho-D-ribosylamino)uracil + NADPH + H(+)</text>
        <dbReference type="Rhea" id="RHEA:17845"/>
        <dbReference type="ChEBI" id="CHEBI:15378"/>
        <dbReference type="ChEBI" id="CHEBI:57783"/>
        <dbReference type="ChEBI" id="CHEBI:58349"/>
        <dbReference type="ChEBI" id="CHEBI:58421"/>
        <dbReference type="ChEBI" id="CHEBI:58453"/>
        <dbReference type="EC" id="1.1.1.193"/>
    </reaction>
</comment>
<comment type="pathway">
    <text evidence="3 15">Cofactor biosynthesis; riboflavin biosynthesis; 5-amino-6-(D-ribitylamino)uracil from GTP: step 3/4.</text>
</comment>
<accession>A0A1G6JDV7</accession>
<dbReference type="UniPathway" id="UPA00275">
    <property type="reaction ID" value="UER00401"/>
</dbReference>
<dbReference type="SUPFAM" id="SSF53597">
    <property type="entry name" value="Dihydrofolate reductase-like"/>
    <property type="match status" value="1"/>
</dbReference>
<feature type="binding site" evidence="18">
    <location>
        <position position="78"/>
    </location>
    <ligand>
        <name>Zn(2+)</name>
        <dbReference type="ChEBI" id="CHEBI:29105"/>
        <note>catalytic</note>
    </ligand>
</feature>
<gene>
    <name evidence="20" type="ORF">SAMN04487864_10376</name>
</gene>
<feature type="domain" description="CMP/dCMP-type deaminase" evidence="19">
    <location>
        <begin position="2"/>
        <end position="118"/>
    </location>
</feature>
<evidence type="ECO:0000256" key="14">
    <source>
        <dbReference type="ARBA" id="ARBA00049886"/>
    </source>
</evidence>
<feature type="binding site" evidence="18">
    <location>
        <position position="52"/>
    </location>
    <ligand>
        <name>Zn(2+)</name>
        <dbReference type="ChEBI" id="CHEBI:29105"/>
        <note>catalytic</note>
    </ligand>
</feature>
<evidence type="ECO:0000256" key="18">
    <source>
        <dbReference type="PIRSR" id="PIRSR006769-3"/>
    </source>
</evidence>
<dbReference type="InterPro" id="IPR002734">
    <property type="entry name" value="RibDG_C"/>
</dbReference>
<dbReference type="Gene3D" id="3.40.430.10">
    <property type="entry name" value="Dihydrofolate Reductase, subunit A"/>
    <property type="match status" value="1"/>
</dbReference>
<evidence type="ECO:0000256" key="9">
    <source>
        <dbReference type="ARBA" id="ARBA00022833"/>
    </source>
</evidence>
<keyword evidence="7 15" id="KW-0479">Metal-binding</keyword>
<dbReference type="Pfam" id="PF00383">
    <property type="entry name" value="dCMP_cyt_deam_1"/>
    <property type="match status" value="1"/>
</dbReference>
<dbReference type="CDD" id="cd01284">
    <property type="entry name" value="Riboflavin_deaminase-reductase"/>
    <property type="match status" value="1"/>
</dbReference>
<evidence type="ECO:0000259" key="19">
    <source>
        <dbReference type="PROSITE" id="PS51747"/>
    </source>
</evidence>
<keyword evidence="21" id="KW-1185">Reference proteome</keyword>
<dbReference type="InterPro" id="IPR011549">
    <property type="entry name" value="RibD_C"/>
</dbReference>
<feature type="binding site" evidence="17">
    <location>
        <position position="295"/>
    </location>
    <ligand>
        <name>substrate</name>
    </ligand>
</feature>
<feature type="binding site" evidence="17">
    <location>
        <position position="199"/>
    </location>
    <ligand>
        <name>NADP(+)</name>
        <dbReference type="ChEBI" id="CHEBI:58349"/>
    </ligand>
</feature>
<comment type="cofactor">
    <cofactor evidence="15 18">
        <name>Zn(2+)</name>
        <dbReference type="ChEBI" id="CHEBI:29105"/>
    </cofactor>
    <text evidence="15 18">Binds 1 zinc ion.</text>
</comment>
<comment type="similarity">
    <text evidence="5 15">In the C-terminal section; belongs to the HTP reductase family.</text>
</comment>
<evidence type="ECO:0000256" key="4">
    <source>
        <dbReference type="ARBA" id="ARBA00005259"/>
    </source>
</evidence>
<evidence type="ECO:0000313" key="20">
    <source>
        <dbReference type="EMBL" id="SDC16881.1"/>
    </source>
</evidence>
<proteinExistence type="inferred from homology"/>
<feature type="binding site" evidence="17">
    <location>
        <begin position="297"/>
        <end position="303"/>
    </location>
    <ligand>
        <name>NADP(+)</name>
        <dbReference type="ChEBI" id="CHEBI:58349"/>
    </ligand>
</feature>
<keyword evidence="10 15" id="KW-0521">NADP</keyword>
<evidence type="ECO:0000313" key="21">
    <source>
        <dbReference type="Proteomes" id="UP000198943"/>
    </source>
</evidence>
<dbReference type="EMBL" id="FMYW01000003">
    <property type="protein sequence ID" value="SDC16881.1"/>
    <property type="molecule type" value="Genomic_DNA"/>
</dbReference>
<evidence type="ECO:0000256" key="11">
    <source>
        <dbReference type="ARBA" id="ARBA00023002"/>
    </source>
</evidence>
<dbReference type="EC" id="1.1.1.193" evidence="15"/>
<dbReference type="InterPro" id="IPR016193">
    <property type="entry name" value="Cytidine_deaminase-like"/>
</dbReference>
<dbReference type="NCBIfam" id="TIGR00326">
    <property type="entry name" value="eubact_ribD"/>
    <property type="match status" value="1"/>
</dbReference>
<dbReference type="GO" id="GO:0008835">
    <property type="term" value="F:diaminohydroxyphosphoribosylaminopyrimidine deaminase activity"/>
    <property type="evidence" value="ECO:0007669"/>
    <property type="project" value="UniProtKB-EC"/>
</dbReference>
<feature type="binding site" evidence="17">
    <location>
        <position position="224"/>
    </location>
    <ligand>
        <name>NADP(+)</name>
        <dbReference type="ChEBI" id="CHEBI:58349"/>
    </ligand>
</feature>
<dbReference type="OrthoDB" id="9800865at2"/>
<dbReference type="RefSeq" id="WP_093729527.1">
    <property type="nucleotide sequence ID" value="NZ_FMYW01000003.1"/>
</dbReference>
<organism evidence="20 21">
    <name type="scientific">Succiniclasticum ruminis</name>
    <dbReference type="NCBI Taxonomy" id="40841"/>
    <lineage>
        <taxon>Bacteria</taxon>
        <taxon>Bacillati</taxon>
        <taxon>Bacillota</taxon>
        <taxon>Negativicutes</taxon>
        <taxon>Acidaminococcales</taxon>
        <taxon>Acidaminococcaceae</taxon>
        <taxon>Succiniclasticum</taxon>
    </lineage>
</organism>
<evidence type="ECO:0000256" key="13">
    <source>
        <dbReference type="ARBA" id="ARBA00049861"/>
    </source>
</evidence>
<evidence type="ECO:0000256" key="1">
    <source>
        <dbReference type="ARBA" id="ARBA00002151"/>
    </source>
</evidence>
<keyword evidence="8 15" id="KW-0378">Hydrolase</keyword>
<dbReference type="PIRSF" id="PIRSF006769">
    <property type="entry name" value="RibD"/>
    <property type="match status" value="1"/>
</dbReference>
<keyword evidence="6 15" id="KW-0686">Riboflavin biosynthesis</keyword>
<evidence type="ECO:0000256" key="7">
    <source>
        <dbReference type="ARBA" id="ARBA00022723"/>
    </source>
</evidence>
<evidence type="ECO:0000256" key="12">
    <source>
        <dbReference type="ARBA" id="ARBA00023268"/>
    </source>
</evidence>
<evidence type="ECO:0000256" key="17">
    <source>
        <dbReference type="PIRSR" id="PIRSR006769-2"/>
    </source>
</evidence>
<dbReference type="AlphaFoldDB" id="A0A1G6JDV7"/>